<dbReference type="PANTHER" id="PTHR10336">
    <property type="entry name" value="PHOSPHOINOSITIDE-SPECIFIC PHOSPHOLIPASE C FAMILY PROTEIN"/>
    <property type="match status" value="1"/>
</dbReference>
<dbReference type="EMBL" id="JBFOLJ010000001">
    <property type="protein sequence ID" value="KAL2556989.1"/>
    <property type="molecule type" value="Genomic_DNA"/>
</dbReference>
<dbReference type="Proteomes" id="UP001604277">
    <property type="component" value="Unassembled WGS sequence"/>
</dbReference>
<evidence type="ECO:0000313" key="16">
    <source>
        <dbReference type="Proteomes" id="UP001604277"/>
    </source>
</evidence>
<keyword evidence="6 11" id="KW-0378">Hydrolase</keyword>
<protein>
    <recommendedName>
        <fullName evidence="4 11">Phosphoinositide phospholipase C</fullName>
        <ecNumber evidence="4 11">3.1.4.11</ecNumber>
    </recommendedName>
</protein>
<dbReference type="InterPro" id="IPR015359">
    <property type="entry name" value="PLC_EF-hand-like"/>
</dbReference>
<dbReference type="PROSITE" id="PS50008">
    <property type="entry name" value="PIPLC_Y_DOMAIN"/>
    <property type="match status" value="1"/>
</dbReference>
<evidence type="ECO:0000256" key="3">
    <source>
        <dbReference type="ARBA" id="ARBA00004202"/>
    </source>
</evidence>
<evidence type="ECO:0000256" key="1">
    <source>
        <dbReference type="ARBA" id="ARBA00001195"/>
    </source>
</evidence>
<keyword evidence="9" id="KW-0472">Membrane</keyword>
<dbReference type="Pfam" id="PF00168">
    <property type="entry name" value="C2"/>
    <property type="match status" value="1"/>
</dbReference>
<proteinExistence type="predicted"/>
<dbReference type="SUPFAM" id="SSF47473">
    <property type="entry name" value="EF-hand"/>
    <property type="match status" value="1"/>
</dbReference>
<dbReference type="CDD" id="cd00275">
    <property type="entry name" value="C2_PLC_like"/>
    <property type="match status" value="1"/>
</dbReference>
<keyword evidence="7 11" id="KW-0442">Lipid degradation</keyword>
<evidence type="ECO:0000256" key="8">
    <source>
        <dbReference type="ARBA" id="ARBA00023098"/>
    </source>
</evidence>
<dbReference type="InterPro" id="IPR035892">
    <property type="entry name" value="C2_domain_sf"/>
</dbReference>
<dbReference type="SUPFAM" id="SSF51695">
    <property type="entry name" value="PLC-like phosphodiesterases"/>
    <property type="match status" value="1"/>
</dbReference>
<keyword evidence="10" id="KW-0807">Transducer</keyword>
<dbReference type="PROSITE" id="PS50004">
    <property type="entry name" value="C2"/>
    <property type="match status" value="1"/>
</dbReference>
<dbReference type="PRINTS" id="PR00390">
    <property type="entry name" value="PHPHLIPASEC"/>
</dbReference>
<evidence type="ECO:0000256" key="11">
    <source>
        <dbReference type="RuleBase" id="RU361133"/>
    </source>
</evidence>
<reference evidence="16" key="1">
    <citation type="submission" date="2024-07" db="EMBL/GenBank/DDBJ databases">
        <title>Two chromosome-level genome assemblies of Korean endemic species Abeliophyllum distichum and Forsythia ovata (Oleaceae).</title>
        <authorList>
            <person name="Jang H."/>
        </authorList>
    </citation>
    <scope>NUCLEOTIDE SEQUENCE [LARGE SCALE GENOMIC DNA]</scope>
</reference>
<dbReference type="InterPro" id="IPR001192">
    <property type="entry name" value="PI-PLC_fam"/>
</dbReference>
<dbReference type="PANTHER" id="PTHR10336:SF194">
    <property type="entry name" value="PHOSPHOINOSITIDE PHOSPHOLIPASE C"/>
    <property type="match status" value="1"/>
</dbReference>
<sequence>MLKQHFRVCFCFWRHFKQISAEVSEDIEQVFKQYSEDGLMTVKNLCTFLIDSQKEIDASEEFAQEIFDSLRLLHLFPRRGLHIEVFFRYLLGDHNLPLPSPPKVYHDMKAPLSHYFMYTGHNSYITGNQVYSKCSTSPIIEALKKGVRVIELDLWPNSRKNGVDVLHGGTMTTPVELSKCLVAIKDNAFSASVYPVIITFEDHLPKHLQAKVAQMVKNIFGDILYQPNTDFQEFPSPEELKKKVMISTKPPKEYLESQSANRVQNLRKDQLNDQIEEEEEDLQNASPEYKRLIAIHAEKVGSNIQESLSLEQGKVRRLSLSEQELKNAANYCGNLLVRFTQQNLLRVYPKGLRLGSSNYNPYVGWTHGAQMVAFNMQGDDKYLWIMQGMFRANGGCGYVKKPEFLMNVDQYGQFCDLSGAEQLEVQKTLKVKLYMGEGWLREFHLTHFDWCSPPDLYTVIKIVGVPSDISKKKTKTIDDQWEPMWNEEFEFELRVPELALLLIVVKDYDSYKGHEFAGQTCLPISELRPGIRSVPLHNRRGNRYKHVKLLMRFQFV</sequence>
<comment type="subcellular location">
    <subcellularLocation>
        <location evidence="3">Cell membrane</location>
        <topology evidence="3">Peripheral membrane protein</topology>
    </subcellularLocation>
</comment>
<feature type="coiled-coil region" evidence="12">
    <location>
        <begin position="261"/>
        <end position="292"/>
    </location>
</feature>
<evidence type="ECO:0000256" key="9">
    <source>
        <dbReference type="ARBA" id="ARBA00023136"/>
    </source>
</evidence>
<dbReference type="InterPro" id="IPR000909">
    <property type="entry name" value="PLipase_C_PInositol-sp_X_dom"/>
</dbReference>
<evidence type="ECO:0000256" key="6">
    <source>
        <dbReference type="ARBA" id="ARBA00022801"/>
    </source>
</evidence>
<evidence type="ECO:0000256" key="4">
    <source>
        <dbReference type="ARBA" id="ARBA00012368"/>
    </source>
</evidence>
<dbReference type="PROSITE" id="PS50007">
    <property type="entry name" value="PIPLC_X_DOMAIN"/>
    <property type="match status" value="1"/>
</dbReference>
<dbReference type="InterPro" id="IPR011992">
    <property type="entry name" value="EF-hand-dom_pair"/>
</dbReference>
<feature type="domain" description="C2" evidence="13">
    <location>
        <begin position="410"/>
        <end position="538"/>
    </location>
</feature>
<dbReference type="GO" id="GO:0016042">
    <property type="term" value="P:lipid catabolic process"/>
    <property type="evidence" value="ECO:0007669"/>
    <property type="project" value="UniProtKB-KW"/>
</dbReference>
<evidence type="ECO:0000256" key="10">
    <source>
        <dbReference type="ARBA" id="ARBA00023224"/>
    </source>
</evidence>
<dbReference type="Pfam" id="PF00387">
    <property type="entry name" value="PI-PLC-Y"/>
    <property type="match status" value="1"/>
</dbReference>
<keyword evidence="16" id="KW-1185">Reference proteome</keyword>
<dbReference type="InterPro" id="IPR017946">
    <property type="entry name" value="PLC-like_Pdiesterase_TIM-brl"/>
</dbReference>
<keyword evidence="12" id="KW-0175">Coiled coil</keyword>
<dbReference type="InterPro" id="IPR000008">
    <property type="entry name" value="C2_dom"/>
</dbReference>
<accession>A0ABD1X4V7</accession>
<evidence type="ECO:0000313" key="15">
    <source>
        <dbReference type="EMBL" id="KAL2556989.1"/>
    </source>
</evidence>
<keyword evidence="5" id="KW-1003">Cell membrane</keyword>
<keyword evidence="8 11" id="KW-0443">Lipid metabolism</keyword>
<name>A0ABD1X4V7_9LAMI</name>
<dbReference type="FunFam" id="2.60.40.150:FF:000060">
    <property type="entry name" value="Phosphoinositide phospholipase C"/>
    <property type="match status" value="1"/>
</dbReference>
<dbReference type="AlphaFoldDB" id="A0ABD1X4V7"/>
<dbReference type="Pfam" id="PF09279">
    <property type="entry name" value="EF-hand_like"/>
    <property type="match status" value="1"/>
</dbReference>
<dbReference type="GO" id="GO:0007165">
    <property type="term" value="P:signal transduction"/>
    <property type="evidence" value="ECO:0007669"/>
    <property type="project" value="UniProtKB-KW"/>
</dbReference>
<feature type="domain" description="PI-PLC Y-box" evidence="14">
    <location>
        <begin position="319"/>
        <end position="405"/>
    </location>
</feature>
<evidence type="ECO:0000256" key="5">
    <source>
        <dbReference type="ARBA" id="ARBA00022475"/>
    </source>
</evidence>
<dbReference type="Gene3D" id="2.60.40.150">
    <property type="entry name" value="C2 domain"/>
    <property type="match status" value="1"/>
</dbReference>
<comment type="cofactor">
    <cofactor evidence="2">
        <name>Ca(2+)</name>
        <dbReference type="ChEBI" id="CHEBI:29108"/>
    </cofactor>
</comment>
<evidence type="ECO:0000256" key="12">
    <source>
        <dbReference type="SAM" id="Coils"/>
    </source>
</evidence>
<dbReference type="EC" id="3.1.4.11" evidence="4 11"/>
<dbReference type="GO" id="GO:0004435">
    <property type="term" value="F:phosphatidylinositol-4,5-bisphosphate phospholipase C activity"/>
    <property type="evidence" value="ECO:0007669"/>
    <property type="project" value="UniProtKB-EC"/>
</dbReference>
<dbReference type="Gene3D" id="1.10.238.10">
    <property type="entry name" value="EF-hand"/>
    <property type="match status" value="1"/>
</dbReference>
<evidence type="ECO:0000256" key="7">
    <source>
        <dbReference type="ARBA" id="ARBA00022963"/>
    </source>
</evidence>
<evidence type="ECO:0000259" key="13">
    <source>
        <dbReference type="PROSITE" id="PS50004"/>
    </source>
</evidence>
<dbReference type="InterPro" id="IPR001711">
    <property type="entry name" value="PLipase_C_Pinositol-sp_Y"/>
</dbReference>
<dbReference type="Pfam" id="PF00388">
    <property type="entry name" value="PI-PLC-X"/>
    <property type="match status" value="1"/>
</dbReference>
<comment type="caution">
    <text evidence="15">The sequence shown here is derived from an EMBL/GenBank/DDBJ whole genome shotgun (WGS) entry which is preliminary data.</text>
</comment>
<dbReference type="SMART" id="SM00148">
    <property type="entry name" value="PLCXc"/>
    <property type="match status" value="1"/>
</dbReference>
<evidence type="ECO:0000259" key="14">
    <source>
        <dbReference type="PROSITE" id="PS50008"/>
    </source>
</evidence>
<dbReference type="SMART" id="SM00239">
    <property type="entry name" value="C2"/>
    <property type="match status" value="1"/>
</dbReference>
<evidence type="ECO:0000256" key="2">
    <source>
        <dbReference type="ARBA" id="ARBA00001913"/>
    </source>
</evidence>
<dbReference type="GO" id="GO:0006950">
    <property type="term" value="P:response to stress"/>
    <property type="evidence" value="ECO:0007669"/>
    <property type="project" value="UniProtKB-ARBA"/>
</dbReference>
<gene>
    <name evidence="15" type="ORF">Fot_01728</name>
</gene>
<dbReference type="SUPFAM" id="SSF49562">
    <property type="entry name" value="C2 domain (Calcium/lipid-binding domain, CaLB)"/>
    <property type="match status" value="1"/>
</dbReference>
<organism evidence="15 16">
    <name type="scientific">Forsythia ovata</name>
    <dbReference type="NCBI Taxonomy" id="205694"/>
    <lineage>
        <taxon>Eukaryota</taxon>
        <taxon>Viridiplantae</taxon>
        <taxon>Streptophyta</taxon>
        <taxon>Embryophyta</taxon>
        <taxon>Tracheophyta</taxon>
        <taxon>Spermatophyta</taxon>
        <taxon>Magnoliopsida</taxon>
        <taxon>eudicotyledons</taxon>
        <taxon>Gunneridae</taxon>
        <taxon>Pentapetalae</taxon>
        <taxon>asterids</taxon>
        <taxon>lamiids</taxon>
        <taxon>Lamiales</taxon>
        <taxon>Oleaceae</taxon>
        <taxon>Forsythieae</taxon>
        <taxon>Forsythia</taxon>
    </lineage>
</organism>
<comment type="catalytic activity">
    <reaction evidence="1 11">
        <text>a 1,2-diacyl-sn-glycero-3-phospho-(1D-myo-inositol-4,5-bisphosphate) + H2O = 1D-myo-inositol 1,4,5-trisphosphate + a 1,2-diacyl-sn-glycerol + H(+)</text>
        <dbReference type="Rhea" id="RHEA:33179"/>
        <dbReference type="ChEBI" id="CHEBI:15377"/>
        <dbReference type="ChEBI" id="CHEBI:15378"/>
        <dbReference type="ChEBI" id="CHEBI:17815"/>
        <dbReference type="ChEBI" id="CHEBI:58456"/>
        <dbReference type="ChEBI" id="CHEBI:203600"/>
        <dbReference type="EC" id="3.1.4.11"/>
    </reaction>
</comment>
<dbReference type="FunFam" id="3.20.20.190:FF:000010">
    <property type="entry name" value="Phosphoinositide phospholipase C"/>
    <property type="match status" value="1"/>
</dbReference>
<dbReference type="Gene3D" id="3.20.20.190">
    <property type="entry name" value="Phosphatidylinositol (PI) phosphodiesterase"/>
    <property type="match status" value="1"/>
</dbReference>
<dbReference type="GO" id="GO:0005886">
    <property type="term" value="C:plasma membrane"/>
    <property type="evidence" value="ECO:0007669"/>
    <property type="project" value="UniProtKB-SubCell"/>
</dbReference>
<dbReference type="SMART" id="SM00149">
    <property type="entry name" value="PLCYc"/>
    <property type="match status" value="1"/>
</dbReference>